<comment type="caution">
    <text evidence="2">The sequence shown here is derived from an EMBL/GenBank/DDBJ whole genome shotgun (WGS) entry which is preliminary data.</text>
</comment>
<feature type="region of interest" description="Disordered" evidence="1">
    <location>
        <begin position="1"/>
        <end position="50"/>
    </location>
</feature>
<evidence type="ECO:0000313" key="3">
    <source>
        <dbReference type="Proteomes" id="UP001519460"/>
    </source>
</evidence>
<dbReference type="Proteomes" id="UP001519460">
    <property type="component" value="Unassembled WGS sequence"/>
</dbReference>
<gene>
    <name evidence="2" type="ORF">BaRGS_00010056</name>
</gene>
<protein>
    <submittedName>
        <fullName evidence="2">Uncharacterized protein</fullName>
    </submittedName>
</protein>
<dbReference type="EMBL" id="JACVVK020000049">
    <property type="protein sequence ID" value="KAK7498679.1"/>
    <property type="molecule type" value="Genomic_DNA"/>
</dbReference>
<sequence>MPCHTSRDKISSPREQDSPPELPMTDVAQTNFVNTPYPPPPQPPLHMHSLSSNLYMPHRHISRSALSELQTRKVRYLCKRNFDRDCKRFQDVDCGVEDCLYPLLLGA</sequence>
<name>A0ABD0LGR1_9CAEN</name>
<dbReference type="AlphaFoldDB" id="A0ABD0LGR1"/>
<organism evidence="2 3">
    <name type="scientific">Batillaria attramentaria</name>
    <dbReference type="NCBI Taxonomy" id="370345"/>
    <lineage>
        <taxon>Eukaryota</taxon>
        <taxon>Metazoa</taxon>
        <taxon>Spiralia</taxon>
        <taxon>Lophotrochozoa</taxon>
        <taxon>Mollusca</taxon>
        <taxon>Gastropoda</taxon>
        <taxon>Caenogastropoda</taxon>
        <taxon>Sorbeoconcha</taxon>
        <taxon>Cerithioidea</taxon>
        <taxon>Batillariidae</taxon>
        <taxon>Batillaria</taxon>
    </lineage>
</organism>
<evidence type="ECO:0000256" key="1">
    <source>
        <dbReference type="SAM" id="MobiDB-lite"/>
    </source>
</evidence>
<reference evidence="2 3" key="1">
    <citation type="journal article" date="2023" name="Sci. Data">
        <title>Genome assembly of the Korean intertidal mud-creeper Batillaria attramentaria.</title>
        <authorList>
            <person name="Patra A.K."/>
            <person name="Ho P.T."/>
            <person name="Jun S."/>
            <person name="Lee S.J."/>
            <person name="Kim Y."/>
            <person name="Won Y.J."/>
        </authorList>
    </citation>
    <scope>NUCLEOTIDE SEQUENCE [LARGE SCALE GENOMIC DNA]</scope>
    <source>
        <strain evidence="2">Wonlab-2016</strain>
    </source>
</reference>
<keyword evidence="3" id="KW-1185">Reference proteome</keyword>
<evidence type="ECO:0000313" key="2">
    <source>
        <dbReference type="EMBL" id="KAK7498679.1"/>
    </source>
</evidence>
<feature type="compositionally biased region" description="Basic and acidic residues" evidence="1">
    <location>
        <begin position="1"/>
        <end position="17"/>
    </location>
</feature>
<proteinExistence type="predicted"/>
<accession>A0ABD0LGR1</accession>